<accession>A0A2G6JS52</accession>
<evidence type="ECO:0000256" key="5">
    <source>
        <dbReference type="SAM" id="Phobius"/>
    </source>
</evidence>
<organism evidence="6 7">
    <name type="scientific">Neptuniibacter caesariensis</name>
    <dbReference type="NCBI Taxonomy" id="207954"/>
    <lineage>
        <taxon>Bacteria</taxon>
        <taxon>Pseudomonadati</taxon>
        <taxon>Pseudomonadota</taxon>
        <taxon>Gammaproteobacteria</taxon>
        <taxon>Oceanospirillales</taxon>
        <taxon>Oceanospirillaceae</taxon>
        <taxon>Neptuniibacter</taxon>
    </lineage>
</organism>
<evidence type="ECO:0000256" key="2">
    <source>
        <dbReference type="ARBA" id="ARBA00022692"/>
    </source>
</evidence>
<dbReference type="Pfam" id="PF04172">
    <property type="entry name" value="LrgB"/>
    <property type="match status" value="1"/>
</dbReference>
<feature type="transmembrane region" description="Helical" evidence="5">
    <location>
        <begin position="12"/>
        <end position="31"/>
    </location>
</feature>
<feature type="transmembrane region" description="Helical" evidence="5">
    <location>
        <begin position="154"/>
        <end position="174"/>
    </location>
</feature>
<evidence type="ECO:0000313" key="6">
    <source>
        <dbReference type="EMBL" id="PIE25432.1"/>
    </source>
</evidence>
<dbReference type="AlphaFoldDB" id="A0A2G6JS52"/>
<dbReference type="PANTHER" id="PTHR30249:SF0">
    <property type="entry name" value="PLASTIDAL GLYCOLATE_GLYCERATE TRANSLOCATOR 1, CHLOROPLASTIC"/>
    <property type="match status" value="1"/>
</dbReference>
<evidence type="ECO:0000256" key="1">
    <source>
        <dbReference type="ARBA" id="ARBA00004141"/>
    </source>
</evidence>
<feature type="transmembrane region" description="Helical" evidence="5">
    <location>
        <begin position="186"/>
        <end position="207"/>
    </location>
</feature>
<comment type="caution">
    <text evidence="6">The sequence shown here is derived from an EMBL/GenBank/DDBJ whole genome shotgun (WGS) entry which is preliminary data.</text>
</comment>
<dbReference type="Proteomes" id="UP000243469">
    <property type="component" value="Unassembled WGS sequence"/>
</dbReference>
<feature type="transmembrane region" description="Helical" evidence="5">
    <location>
        <begin position="38"/>
        <end position="57"/>
    </location>
</feature>
<evidence type="ECO:0000313" key="7">
    <source>
        <dbReference type="Proteomes" id="UP000243469"/>
    </source>
</evidence>
<keyword evidence="3 5" id="KW-1133">Transmembrane helix</keyword>
<name>A0A2G6JS52_NEPCE</name>
<reference evidence="6 7" key="1">
    <citation type="submission" date="2017-10" db="EMBL/GenBank/DDBJ databases">
        <title>Novel microbial diversity and functional potential in the marine mammal oral microbiome.</title>
        <authorList>
            <person name="Dudek N.K."/>
            <person name="Sun C.L."/>
            <person name="Burstein D."/>
            <person name="Kantor R.S."/>
            <person name="Aliaga Goltsman D.S."/>
            <person name="Bik E.M."/>
            <person name="Thomas B.C."/>
            <person name="Banfield J.F."/>
            <person name="Relman D.A."/>
        </authorList>
    </citation>
    <scope>NUCLEOTIDE SEQUENCE [LARGE SCALE GENOMIC DNA]</scope>
    <source>
        <strain evidence="6">DOLJORAL78_47_21</strain>
    </source>
</reference>
<evidence type="ECO:0000256" key="4">
    <source>
        <dbReference type="ARBA" id="ARBA00023136"/>
    </source>
</evidence>
<dbReference type="GO" id="GO:0016020">
    <property type="term" value="C:membrane"/>
    <property type="evidence" value="ECO:0007669"/>
    <property type="project" value="UniProtKB-SubCell"/>
</dbReference>
<feature type="transmembrane region" description="Helical" evidence="5">
    <location>
        <begin position="213"/>
        <end position="234"/>
    </location>
</feature>
<comment type="subcellular location">
    <subcellularLocation>
        <location evidence="1">Membrane</location>
        <topology evidence="1">Multi-pass membrane protein</topology>
    </subcellularLocation>
</comment>
<protein>
    <recommendedName>
        <fullName evidence="8">LrgB family protein</fullName>
    </recommendedName>
</protein>
<feature type="transmembrane region" description="Helical" evidence="5">
    <location>
        <begin position="99"/>
        <end position="123"/>
    </location>
</feature>
<evidence type="ECO:0008006" key="8">
    <source>
        <dbReference type="Google" id="ProtNLM"/>
    </source>
</evidence>
<keyword evidence="2 5" id="KW-0812">Transmembrane</keyword>
<keyword evidence="4 5" id="KW-0472">Membrane</keyword>
<proteinExistence type="predicted"/>
<dbReference type="InterPro" id="IPR007300">
    <property type="entry name" value="CidB/LrgB"/>
</dbReference>
<dbReference type="STRING" id="207954.MED92_15935"/>
<feature type="transmembrane region" description="Helical" evidence="5">
    <location>
        <begin position="69"/>
        <end position="87"/>
    </location>
</feature>
<sequence length="236" mass="24724">MSASWQYIQSFPVLWLVVTLVIFLCASWLNGKAGKTPFLHPVLVSLSLIIVILSLTATEYPTYMQGGQYIHMLLGPAVVALAIPLYDNLATVKRLLLPLLLGCVAGAFVAAVSVILIGMTFGLNDQLLLSLAPKSVTSPIAIAIAEKMGGFPSLAAGLVLITGAIGCLIAPFIYRLLDIRDESVKGFVLGVGAHAMGTAFAFEYGMVAGAFGGLAMGMTGTFTAFMLPVLAPVFGL</sequence>
<dbReference type="PANTHER" id="PTHR30249">
    <property type="entry name" value="PUTATIVE SEROTONIN TRANSPORTER"/>
    <property type="match status" value="1"/>
</dbReference>
<dbReference type="EMBL" id="PDSH01000005">
    <property type="protein sequence ID" value="PIE25432.1"/>
    <property type="molecule type" value="Genomic_DNA"/>
</dbReference>
<gene>
    <name evidence="6" type="ORF">CSA60_00560</name>
</gene>
<evidence type="ECO:0000256" key="3">
    <source>
        <dbReference type="ARBA" id="ARBA00022989"/>
    </source>
</evidence>